<dbReference type="Pfam" id="PF01784">
    <property type="entry name" value="DUF34_NIF3"/>
    <property type="match status" value="1"/>
</dbReference>
<feature type="binding site" evidence="6">
    <location>
        <position position="103"/>
    </location>
    <ligand>
        <name>a divalent metal cation</name>
        <dbReference type="ChEBI" id="CHEBI:60240"/>
        <label>1</label>
    </ligand>
</feature>
<dbReference type="SUPFAM" id="SSF102705">
    <property type="entry name" value="NIF3 (NGG1p interacting factor 3)-like"/>
    <property type="match status" value="1"/>
</dbReference>
<dbReference type="PANTHER" id="PTHR13799:SF14">
    <property type="entry name" value="GTP CYCLOHYDROLASE 1 TYPE 2 HOMOLOG"/>
    <property type="match status" value="1"/>
</dbReference>
<dbReference type="InterPro" id="IPR017221">
    <property type="entry name" value="DUF34/NIF3_bac"/>
</dbReference>
<keyword evidence="4 5" id="KW-0479">Metal-binding</keyword>
<evidence type="ECO:0000256" key="3">
    <source>
        <dbReference type="ARBA" id="ARBA00022112"/>
    </source>
</evidence>
<sequence>MNVAQVAQIMEEWAPAWTAEPWDRVGLLAGNPKAEARKIWVALELDEILLKKALAANVDLLLTHHPPLFKPLENLRTDNPQTDRLIRAVAGGLSLFAAHTNLDAAPGGVNDALAERLSLVETRPLEEIKKGMAKLVTFVPEQELGSVKDALFKKGAGRIGQYNECAFTTLGEGSFFAPEGRTPYLGNPGGRNRVRECRLETVVPSAELGAVIKALYQAHPYEEPAFDIYELKQGPSGFGLGRVGSLPEPLKGKEFLELAARKLGATHGAFAGPVPEKVDKVAVLGGSGGDFIDRAASSGAQVLVTGEAGYHQGERAWDLGICLLVLGHFQTEEIVVLPWATQLAARIKASGFEAEVTPWTKGRDPWRPVFEE</sequence>
<gene>
    <name evidence="7" type="ORF">X474_17460</name>
</gene>
<dbReference type="Gene3D" id="3.40.1390.30">
    <property type="entry name" value="NIF3 (NGG1p interacting factor 3)-like"/>
    <property type="match status" value="1"/>
</dbReference>
<dbReference type="AlphaFoldDB" id="A0A0D2HQQ4"/>
<organism evidence="7 8">
    <name type="scientific">Dethiosulfatarculus sandiegensis</name>
    <dbReference type="NCBI Taxonomy" id="1429043"/>
    <lineage>
        <taxon>Bacteria</taxon>
        <taxon>Pseudomonadati</taxon>
        <taxon>Thermodesulfobacteriota</taxon>
        <taxon>Desulfarculia</taxon>
        <taxon>Desulfarculales</taxon>
        <taxon>Desulfarculaceae</taxon>
        <taxon>Dethiosulfatarculus</taxon>
    </lineage>
</organism>
<comment type="subunit">
    <text evidence="2">Homohexamer.</text>
</comment>
<feature type="binding site" evidence="6">
    <location>
        <position position="64"/>
    </location>
    <ligand>
        <name>a divalent metal cation</name>
        <dbReference type="ChEBI" id="CHEBI:60240"/>
        <label>2</label>
    </ligand>
</feature>
<dbReference type="PIRSF" id="PIRSF037489">
    <property type="entry name" value="UCP037489_NIF3_YqfO"/>
    <property type="match status" value="1"/>
</dbReference>
<dbReference type="PATRIC" id="fig|1429043.3.peg.3694"/>
<comment type="caution">
    <text evidence="7">The sequence shown here is derived from an EMBL/GenBank/DDBJ whole genome shotgun (WGS) entry which is preliminary data.</text>
</comment>
<dbReference type="InterPro" id="IPR015867">
    <property type="entry name" value="N-reg_PII/ATP_PRibTrfase_C"/>
</dbReference>
<dbReference type="InterPro" id="IPR002678">
    <property type="entry name" value="DUF34/NIF3"/>
</dbReference>
<evidence type="ECO:0000256" key="2">
    <source>
        <dbReference type="ARBA" id="ARBA00011643"/>
    </source>
</evidence>
<name>A0A0D2HQQ4_9BACT</name>
<dbReference type="Proteomes" id="UP000032233">
    <property type="component" value="Unassembled WGS sequence"/>
</dbReference>
<reference evidence="7 8" key="1">
    <citation type="submission" date="2013-11" db="EMBL/GenBank/DDBJ databases">
        <title>Metagenomic analysis of a methanogenic consortium involved in long chain n-alkane degradation.</title>
        <authorList>
            <person name="Davidova I.A."/>
            <person name="Callaghan A.V."/>
            <person name="Wawrik B."/>
            <person name="Pruitt S."/>
            <person name="Marks C."/>
            <person name="Duncan K.E."/>
            <person name="Suflita J.M."/>
        </authorList>
    </citation>
    <scope>NUCLEOTIDE SEQUENCE [LARGE SCALE GENOMIC DNA]</scope>
    <source>
        <strain evidence="7 8">SPR</strain>
    </source>
</reference>
<dbReference type="NCBIfam" id="TIGR00486">
    <property type="entry name" value="YbgI_SA1388"/>
    <property type="match status" value="1"/>
</dbReference>
<feature type="binding site" evidence="6">
    <location>
        <position position="328"/>
    </location>
    <ligand>
        <name>a divalent metal cation</name>
        <dbReference type="ChEBI" id="CHEBI:60240"/>
        <label>1</label>
    </ligand>
</feature>
<evidence type="ECO:0000256" key="5">
    <source>
        <dbReference type="PIRNR" id="PIRNR037489"/>
    </source>
</evidence>
<dbReference type="Gene3D" id="3.30.70.120">
    <property type="match status" value="1"/>
</dbReference>
<feature type="binding site" evidence="6">
    <location>
        <position position="332"/>
    </location>
    <ligand>
        <name>a divalent metal cation</name>
        <dbReference type="ChEBI" id="CHEBI:60240"/>
        <label>1</label>
    </ligand>
</feature>
<evidence type="ECO:0000256" key="1">
    <source>
        <dbReference type="ARBA" id="ARBA00006964"/>
    </source>
</evidence>
<keyword evidence="8" id="KW-1185">Reference proteome</keyword>
<feature type="binding site" evidence="6">
    <location>
        <position position="65"/>
    </location>
    <ligand>
        <name>a divalent metal cation</name>
        <dbReference type="ChEBI" id="CHEBI:60240"/>
        <label>1</label>
    </ligand>
</feature>
<dbReference type="FunFam" id="3.40.1390.30:FF:000001">
    <property type="entry name" value="GTP cyclohydrolase 1 type 2"/>
    <property type="match status" value="1"/>
</dbReference>
<evidence type="ECO:0000313" key="8">
    <source>
        <dbReference type="Proteomes" id="UP000032233"/>
    </source>
</evidence>
<dbReference type="InterPro" id="IPR036069">
    <property type="entry name" value="DUF34/NIF3_sf"/>
</dbReference>
<comment type="similarity">
    <text evidence="1 5">Belongs to the GTP cyclohydrolase I type 2/NIF3 family.</text>
</comment>
<evidence type="ECO:0000313" key="7">
    <source>
        <dbReference type="EMBL" id="KIX12808.1"/>
    </source>
</evidence>
<dbReference type="PANTHER" id="PTHR13799">
    <property type="entry name" value="NGG1 INTERACTING FACTOR 3"/>
    <property type="match status" value="1"/>
</dbReference>
<dbReference type="GO" id="GO:0005737">
    <property type="term" value="C:cytoplasm"/>
    <property type="evidence" value="ECO:0007669"/>
    <property type="project" value="TreeGrafter"/>
</dbReference>
<dbReference type="GO" id="GO:0046872">
    <property type="term" value="F:metal ion binding"/>
    <property type="evidence" value="ECO:0007669"/>
    <property type="project" value="UniProtKB-UniRule"/>
</dbReference>
<evidence type="ECO:0000256" key="4">
    <source>
        <dbReference type="ARBA" id="ARBA00022723"/>
    </source>
</evidence>
<dbReference type="InParanoid" id="A0A0D2HQQ4"/>
<evidence type="ECO:0000256" key="6">
    <source>
        <dbReference type="PIRSR" id="PIRSR602678-1"/>
    </source>
</evidence>
<proteinExistence type="inferred from homology"/>
<dbReference type="EMBL" id="AZAC01000023">
    <property type="protein sequence ID" value="KIX12808.1"/>
    <property type="molecule type" value="Genomic_DNA"/>
</dbReference>
<dbReference type="STRING" id="1429043.X474_17460"/>
<accession>A0A0D2HQQ4</accession>
<protein>
    <recommendedName>
        <fullName evidence="3 5">GTP cyclohydrolase 1 type 2 homolog</fullName>
    </recommendedName>
</protein>